<dbReference type="Proteomes" id="UP000299102">
    <property type="component" value="Unassembled WGS sequence"/>
</dbReference>
<gene>
    <name evidence="1" type="ORF">EVAR_90720_1</name>
</gene>
<reference evidence="1 2" key="1">
    <citation type="journal article" date="2019" name="Commun. Biol.">
        <title>The bagworm genome reveals a unique fibroin gene that provides high tensile strength.</title>
        <authorList>
            <person name="Kono N."/>
            <person name="Nakamura H."/>
            <person name="Ohtoshi R."/>
            <person name="Tomita M."/>
            <person name="Numata K."/>
            <person name="Arakawa K."/>
        </authorList>
    </citation>
    <scope>NUCLEOTIDE SEQUENCE [LARGE SCALE GENOMIC DNA]</scope>
</reference>
<name>A0A4C1ZFT7_EUMVA</name>
<organism evidence="1 2">
    <name type="scientific">Eumeta variegata</name>
    <name type="common">Bagworm moth</name>
    <name type="synonym">Eumeta japonica</name>
    <dbReference type="NCBI Taxonomy" id="151549"/>
    <lineage>
        <taxon>Eukaryota</taxon>
        <taxon>Metazoa</taxon>
        <taxon>Ecdysozoa</taxon>
        <taxon>Arthropoda</taxon>
        <taxon>Hexapoda</taxon>
        <taxon>Insecta</taxon>
        <taxon>Pterygota</taxon>
        <taxon>Neoptera</taxon>
        <taxon>Endopterygota</taxon>
        <taxon>Lepidoptera</taxon>
        <taxon>Glossata</taxon>
        <taxon>Ditrysia</taxon>
        <taxon>Tineoidea</taxon>
        <taxon>Psychidae</taxon>
        <taxon>Oiketicinae</taxon>
        <taxon>Eumeta</taxon>
    </lineage>
</organism>
<protein>
    <submittedName>
        <fullName evidence="1">Uncharacterized protein</fullName>
    </submittedName>
</protein>
<dbReference type="EMBL" id="BGZK01001806">
    <property type="protein sequence ID" value="GBP86660.1"/>
    <property type="molecule type" value="Genomic_DNA"/>
</dbReference>
<sequence>MSMILPVTNRAHANGTYLTDPFLLFADRLTICKSGTSPTWVVEIIPQNSRRYDFTLIVLRRPGSEYISSINYTVERTMLFFDINSAPCRYGRRYLAALNDYRRRSVALPL</sequence>
<comment type="caution">
    <text evidence="1">The sequence shown here is derived from an EMBL/GenBank/DDBJ whole genome shotgun (WGS) entry which is preliminary data.</text>
</comment>
<evidence type="ECO:0000313" key="2">
    <source>
        <dbReference type="Proteomes" id="UP000299102"/>
    </source>
</evidence>
<accession>A0A4C1ZFT7</accession>
<evidence type="ECO:0000313" key="1">
    <source>
        <dbReference type="EMBL" id="GBP86660.1"/>
    </source>
</evidence>
<keyword evidence="2" id="KW-1185">Reference proteome</keyword>
<proteinExistence type="predicted"/>
<dbReference type="AlphaFoldDB" id="A0A4C1ZFT7"/>